<evidence type="ECO:0000313" key="1">
    <source>
        <dbReference type="EMBL" id="AMT94974.1"/>
    </source>
</evidence>
<organism evidence="1 2">
    <name type="scientific">Brevibacterium linens</name>
    <dbReference type="NCBI Taxonomy" id="1703"/>
    <lineage>
        <taxon>Bacteria</taxon>
        <taxon>Bacillati</taxon>
        <taxon>Actinomycetota</taxon>
        <taxon>Actinomycetes</taxon>
        <taxon>Micrococcales</taxon>
        <taxon>Brevibacteriaceae</taxon>
        <taxon>Brevibacterium</taxon>
    </lineage>
</organism>
<reference evidence="2" key="1">
    <citation type="submission" date="2016-03" db="EMBL/GenBank/DDBJ databases">
        <authorList>
            <person name="Ploux O."/>
        </authorList>
    </citation>
    <scope>NUCLEOTIDE SEQUENCE [LARGE SCALE GENOMIC DNA]</scope>
    <source>
        <strain evidence="2">BS258</strain>
    </source>
</reference>
<protein>
    <submittedName>
        <fullName evidence="1">GrpB domain protein</fullName>
    </submittedName>
</protein>
<dbReference type="EMBL" id="CP014869">
    <property type="protein sequence ID" value="AMT94974.1"/>
    <property type="molecule type" value="Genomic_DNA"/>
</dbReference>
<dbReference type="RefSeq" id="WP_062862482.1">
    <property type="nucleotide sequence ID" value="NZ_CP014869.1"/>
</dbReference>
<dbReference type="KEGG" id="bly:A2T55_15635"/>
<dbReference type="PANTHER" id="PTHR34822">
    <property type="entry name" value="GRPB DOMAIN PROTEIN (AFU_ORTHOLOGUE AFUA_1G01530)"/>
    <property type="match status" value="1"/>
</dbReference>
<dbReference type="PANTHER" id="PTHR34822:SF1">
    <property type="entry name" value="GRPB FAMILY PROTEIN"/>
    <property type="match status" value="1"/>
</dbReference>
<accession>A0A144MF69</accession>
<gene>
    <name evidence="1" type="ORF">A2T55_15635</name>
</gene>
<dbReference type="InterPro" id="IPR007344">
    <property type="entry name" value="GrpB/CoaE"/>
</dbReference>
<dbReference type="InterPro" id="IPR043519">
    <property type="entry name" value="NT_sf"/>
</dbReference>
<dbReference type="SUPFAM" id="SSF81301">
    <property type="entry name" value="Nucleotidyltransferase"/>
    <property type="match status" value="1"/>
</dbReference>
<name>A0A144MF69_BRELN</name>
<sequence length="228" mass="25289">MTYPSAGDASDQEAADGVPADPMSAEIADIITFNDVKDPNLWTRPIAPQAAIEIVDHDPSWADHFAEAAHRIRWALGPSGAFVGIDHVGSTTVPRLAAKPIIDIALVVADPTAEDDFVPALADAGFVLTIREPAWYEHRMFKRLDPEPGRPGCNLHVFGPRCGEVARMRLFRDWLREHASDREAYESVKRTSAEESNAVGETVMGYNARKQAVVREIYRRIFEARGWI</sequence>
<proteinExistence type="predicted"/>
<dbReference type="Pfam" id="PF04229">
    <property type="entry name" value="GrpB"/>
    <property type="match status" value="1"/>
</dbReference>
<dbReference type="Proteomes" id="UP000075950">
    <property type="component" value="Chromosome"/>
</dbReference>
<dbReference type="Gene3D" id="3.30.460.10">
    <property type="entry name" value="Beta Polymerase, domain 2"/>
    <property type="match status" value="1"/>
</dbReference>
<evidence type="ECO:0000313" key="2">
    <source>
        <dbReference type="Proteomes" id="UP000075950"/>
    </source>
</evidence>
<dbReference type="AlphaFoldDB" id="A0A144MF69"/>